<dbReference type="RefSeq" id="WP_026366461.1">
    <property type="nucleotide sequence ID" value="NZ_CP009933.1"/>
</dbReference>
<keyword evidence="2 7" id="KW-0813">Transport</keyword>
<dbReference type="SUPFAM" id="SSF161098">
    <property type="entry name" value="MetI-like"/>
    <property type="match status" value="1"/>
</dbReference>
<dbReference type="CDD" id="cd06261">
    <property type="entry name" value="TM_PBP2"/>
    <property type="match status" value="1"/>
</dbReference>
<feature type="transmembrane region" description="Helical" evidence="7">
    <location>
        <begin position="102"/>
        <end position="132"/>
    </location>
</feature>
<dbReference type="PROSITE" id="PS50928">
    <property type="entry name" value="ABC_TM1"/>
    <property type="match status" value="1"/>
</dbReference>
<dbReference type="STRING" id="1548.CSCA_5145"/>
<dbReference type="HOGENOM" id="CLU_046113_1_2_9"/>
<evidence type="ECO:0000259" key="8">
    <source>
        <dbReference type="PROSITE" id="PS50928"/>
    </source>
</evidence>
<keyword evidence="10" id="KW-1185">Reference proteome</keyword>
<feature type="domain" description="ABC transmembrane type-1" evidence="8">
    <location>
        <begin position="54"/>
        <end position="234"/>
    </location>
</feature>
<feature type="transmembrane region" description="Helical" evidence="7">
    <location>
        <begin position="215"/>
        <end position="235"/>
    </location>
</feature>
<evidence type="ECO:0000256" key="7">
    <source>
        <dbReference type="RuleBase" id="RU363032"/>
    </source>
</evidence>
<dbReference type="Pfam" id="PF00528">
    <property type="entry name" value="BPD_transp_1"/>
    <property type="match status" value="1"/>
</dbReference>
<evidence type="ECO:0000313" key="10">
    <source>
        <dbReference type="Proteomes" id="UP000033115"/>
    </source>
</evidence>
<evidence type="ECO:0000256" key="3">
    <source>
        <dbReference type="ARBA" id="ARBA00022475"/>
    </source>
</evidence>
<keyword evidence="3" id="KW-1003">Cell membrane</keyword>
<comment type="subcellular location">
    <subcellularLocation>
        <location evidence="1 7">Cell membrane</location>
        <topology evidence="1 7">Multi-pass membrane protein</topology>
    </subcellularLocation>
</comment>
<keyword evidence="5 7" id="KW-1133">Transmembrane helix</keyword>
<proteinExistence type="inferred from homology"/>
<dbReference type="AlphaFoldDB" id="A0A0E3K4B3"/>
<evidence type="ECO:0000313" key="9">
    <source>
        <dbReference type="EMBL" id="AKA72270.1"/>
    </source>
</evidence>
<accession>A0A0E3K4B3</accession>
<dbReference type="PANTHER" id="PTHR30151:SF38">
    <property type="entry name" value="ALIPHATIC SULFONATES TRANSPORT PERMEASE PROTEIN SSUC-RELATED"/>
    <property type="match status" value="1"/>
</dbReference>
<name>A0A0E3K4B3_CLOSL</name>
<dbReference type="GO" id="GO:0042918">
    <property type="term" value="P:alkanesulfonate transmembrane transport"/>
    <property type="evidence" value="ECO:0007669"/>
    <property type="project" value="UniProtKB-ARBA"/>
</dbReference>
<reference evidence="9 10" key="1">
    <citation type="journal article" date="2015" name="J. Biotechnol.">
        <title>Complete genome sequence of a malodorant-producing acetogen, Clostridium scatologenes ATCC 25775(T).</title>
        <authorList>
            <person name="Zhu Z."/>
            <person name="Guo T."/>
            <person name="Zheng H."/>
            <person name="Song T."/>
            <person name="Ouyang P."/>
            <person name="Xie J."/>
        </authorList>
    </citation>
    <scope>NUCLEOTIDE SEQUENCE [LARGE SCALE GENOMIC DNA]</scope>
    <source>
        <strain evidence="9 10">ATCC 25775</strain>
    </source>
</reference>
<dbReference type="GO" id="GO:0005886">
    <property type="term" value="C:plasma membrane"/>
    <property type="evidence" value="ECO:0007669"/>
    <property type="project" value="UniProtKB-SubCell"/>
</dbReference>
<keyword evidence="6 7" id="KW-0472">Membrane</keyword>
<evidence type="ECO:0000256" key="6">
    <source>
        <dbReference type="ARBA" id="ARBA00023136"/>
    </source>
</evidence>
<feature type="transmembrane region" description="Helical" evidence="7">
    <location>
        <begin position="7"/>
        <end position="26"/>
    </location>
</feature>
<dbReference type="EMBL" id="CP009933">
    <property type="protein sequence ID" value="AKA72270.1"/>
    <property type="molecule type" value="Genomic_DNA"/>
</dbReference>
<evidence type="ECO:0000256" key="5">
    <source>
        <dbReference type="ARBA" id="ARBA00022989"/>
    </source>
</evidence>
<dbReference type="Gene3D" id="1.10.3720.10">
    <property type="entry name" value="MetI-like"/>
    <property type="match status" value="1"/>
</dbReference>
<organism evidence="9 10">
    <name type="scientific">Clostridium scatologenes</name>
    <dbReference type="NCBI Taxonomy" id="1548"/>
    <lineage>
        <taxon>Bacteria</taxon>
        <taxon>Bacillati</taxon>
        <taxon>Bacillota</taxon>
        <taxon>Clostridia</taxon>
        <taxon>Eubacteriales</taxon>
        <taxon>Clostridiaceae</taxon>
        <taxon>Clostridium</taxon>
    </lineage>
</organism>
<dbReference type="FunFam" id="1.10.3720.10:FF:000003">
    <property type="entry name" value="Aliphatic sulfonate ABC transporter permease"/>
    <property type="match status" value="1"/>
</dbReference>
<protein>
    <submittedName>
        <fullName evidence="9">Binding-protein-dependent transport systems inner membrane component</fullName>
    </submittedName>
</protein>
<dbReference type="KEGG" id="csq:CSCA_5145"/>
<gene>
    <name evidence="9" type="ORF">CSCA_5145</name>
</gene>
<feature type="transmembrane region" description="Helical" evidence="7">
    <location>
        <begin position="183"/>
        <end position="203"/>
    </location>
</feature>
<comment type="similarity">
    <text evidence="7">Belongs to the binding-protein-dependent transport system permease family.</text>
</comment>
<dbReference type="InterPro" id="IPR000515">
    <property type="entry name" value="MetI-like"/>
</dbReference>
<evidence type="ECO:0000256" key="2">
    <source>
        <dbReference type="ARBA" id="ARBA00022448"/>
    </source>
</evidence>
<dbReference type="InterPro" id="IPR035906">
    <property type="entry name" value="MetI-like_sf"/>
</dbReference>
<dbReference type="Proteomes" id="UP000033115">
    <property type="component" value="Chromosome"/>
</dbReference>
<feature type="transmembrane region" description="Helical" evidence="7">
    <location>
        <begin position="61"/>
        <end position="81"/>
    </location>
</feature>
<evidence type="ECO:0000256" key="1">
    <source>
        <dbReference type="ARBA" id="ARBA00004651"/>
    </source>
</evidence>
<sequence length="263" mass="29485">MKKFKGLLIPLVIIFIWCIGSKLHIFNDYIIPSPLTVFNTTLELIKSGILIKSLGVSFSRVFIGFFITFVIAFPMAIILGMKKELLPYLEPFLEFMRHVPPIAVIPMLILWFGIGETSKLAVIFLATFFPIFSNTLNGVTNYDEKLLEVGEIFGFTSTDKFFRIILPQAIPSVMTGVQLGLGYSWRALMGAELIAASSGIGYMIMDAEQLSRPDIILVGIFSIGILGYLVDYIFIKITSKFVHSYGREVDYGRAENKKAVQEL</sequence>
<keyword evidence="4 7" id="KW-0812">Transmembrane</keyword>
<dbReference type="PANTHER" id="PTHR30151">
    <property type="entry name" value="ALKANE SULFONATE ABC TRANSPORTER-RELATED, MEMBRANE SUBUNIT"/>
    <property type="match status" value="1"/>
</dbReference>
<evidence type="ECO:0000256" key="4">
    <source>
        <dbReference type="ARBA" id="ARBA00022692"/>
    </source>
</evidence>